<dbReference type="EMBL" id="JABANO010021398">
    <property type="protein sequence ID" value="KAF4726875.1"/>
    <property type="molecule type" value="Genomic_DNA"/>
</dbReference>
<evidence type="ECO:0000256" key="2">
    <source>
        <dbReference type="SAM" id="MobiDB-lite"/>
    </source>
</evidence>
<comment type="similarity">
    <text evidence="1">Belongs to the peptidase C69 family. Secernin subfamily.</text>
</comment>
<dbReference type="Pfam" id="PF03577">
    <property type="entry name" value="Peptidase_C69"/>
    <property type="match status" value="1"/>
</dbReference>
<reference evidence="3 4" key="1">
    <citation type="submission" date="2020-04" db="EMBL/GenBank/DDBJ databases">
        <title>Perkinsus olseni comparative genomics.</title>
        <authorList>
            <person name="Bogema D.R."/>
        </authorList>
    </citation>
    <scope>NUCLEOTIDE SEQUENCE [LARGE SCALE GENOMIC DNA]</scope>
    <source>
        <strain evidence="3 4">ATCC PRA-207</strain>
    </source>
</reference>
<dbReference type="GO" id="GO:0006508">
    <property type="term" value="P:proteolysis"/>
    <property type="evidence" value="ECO:0007669"/>
    <property type="project" value="InterPro"/>
</dbReference>
<dbReference type="PANTHER" id="PTHR12994">
    <property type="entry name" value="SECERNIN"/>
    <property type="match status" value="1"/>
</dbReference>
<feature type="compositionally biased region" description="Low complexity" evidence="2">
    <location>
        <begin position="345"/>
        <end position="360"/>
    </location>
</feature>
<dbReference type="Proteomes" id="UP000553632">
    <property type="component" value="Unassembled WGS sequence"/>
</dbReference>
<feature type="non-terminal residue" evidence="3">
    <location>
        <position position="690"/>
    </location>
</feature>
<evidence type="ECO:0000313" key="3">
    <source>
        <dbReference type="EMBL" id="KAF4726875.1"/>
    </source>
</evidence>
<dbReference type="GO" id="GO:0016805">
    <property type="term" value="F:dipeptidase activity"/>
    <property type="evidence" value="ECO:0007669"/>
    <property type="project" value="InterPro"/>
</dbReference>
<evidence type="ECO:0000313" key="4">
    <source>
        <dbReference type="Proteomes" id="UP000553632"/>
    </source>
</evidence>
<name>A0A7J6S2T4_PEROL</name>
<protein>
    <submittedName>
        <fullName evidence="3">Uncharacterized protein</fullName>
    </submittedName>
</protein>
<dbReference type="AlphaFoldDB" id="A0A7J6S2T4"/>
<dbReference type="InterPro" id="IPR005322">
    <property type="entry name" value="Peptidase_C69"/>
</dbReference>
<evidence type="ECO:0000256" key="1">
    <source>
        <dbReference type="ARBA" id="ARBA00005705"/>
    </source>
</evidence>
<dbReference type="PANTHER" id="PTHR12994:SF17">
    <property type="entry name" value="LD30995P"/>
    <property type="match status" value="1"/>
</dbReference>
<dbReference type="GO" id="GO:0070004">
    <property type="term" value="F:cysteine-type exopeptidase activity"/>
    <property type="evidence" value="ECO:0007669"/>
    <property type="project" value="InterPro"/>
</dbReference>
<dbReference type="Gene3D" id="1.25.10.10">
    <property type="entry name" value="Leucine-rich Repeat Variant"/>
    <property type="match status" value="1"/>
</dbReference>
<dbReference type="InterPro" id="IPR011989">
    <property type="entry name" value="ARM-like"/>
</dbReference>
<feature type="region of interest" description="Disordered" evidence="2">
    <location>
        <begin position="337"/>
        <end position="364"/>
    </location>
</feature>
<accession>A0A7J6S2T4</accession>
<organism evidence="3 4">
    <name type="scientific">Perkinsus olseni</name>
    <name type="common">Perkinsus atlanticus</name>
    <dbReference type="NCBI Taxonomy" id="32597"/>
    <lineage>
        <taxon>Eukaryota</taxon>
        <taxon>Sar</taxon>
        <taxon>Alveolata</taxon>
        <taxon>Perkinsozoa</taxon>
        <taxon>Perkinsea</taxon>
        <taxon>Perkinsida</taxon>
        <taxon>Perkinsidae</taxon>
        <taxon>Perkinsus</taxon>
    </lineage>
</organism>
<sequence length="690" mass="76364">RILNLIISSENLQTMVEALLLNVEQTGSTDGASLDEGGTVSEDMKDDFVKTILELCSRERYTLVGDFGWYLLTLVKCAAKVSTRDVTSREIARQFMDICDGVEQVRGYGVTLACSLLNSAVASDVHSLETPEPNSDEERETERNWVLSCPHFLRCCMWVVGKYLYRARATSTKDDNQSDVDPTRAIIELSRTRPDLTLDGIWAALHIAANAKASANPNATDQISCLYEQTLPALRALAREHRCALDVSLESESELITYVMDALVAADAGLAEKLLPAAEHQPEPPKLVEIDLTTPLISLPPEMLTDDKTSTFGARGDYTLVDGTRWVRRQASVAHGVASHRMDSQSHLSTSSEYSSRRTSPTLEASLRACPSRTDPLADLPQAPKNITYTMSRKVVIVTRSRCMVELHRMAGAEMTVGVRLCANKRQHDIHAVTVFSRYIPPKTYGPNEKRAIYRQFQAYPRIIDAARAPSYAPTKSDQKPSKPIGYIDMPEGTTYGYWEAAYGLMNEVGLCMGESSCSGRLASIPVDENPNGALFWVGELASVALELCSTARSAIETMGRLAEEHGFYGTTEVEEAGEALTVADGDEAWVFHILADDTGKGAIWAAQKVPKGHATIVPNVFVIRDIDREDKENFMFSKNIFDVAKRLGWWDGAGLLDFTKTYSVGEYTHPYYAGRRLWRAFSLWAPSQN</sequence>
<proteinExistence type="inferred from homology"/>
<feature type="non-terminal residue" evidence="3">
    <location>
        <position position="1"/>
    </location>
</feature>
<gene>
    <name evidence="3" type="ORF">FOZ63_029485</name>
</gene>
<comment type="caution">
    <text evidence="3">The sequence shown here is derived from an EMBL/GenBank/DDBJ whole genome shotgun (WGS) entry which is preliminary data.</text>
</comment>
<keyword evidence="4" id="KW-1185">Reference proteome</keyword>